<protein>
    <recommendedName>
        <fullName evidence="4">Lipopolysaccharide export system protein LptA</fullName>
    </recommendedName>
</protein>
<comment type="subunit">
    <text evidence="4">Component of the lipopolysaccharide transport and assembly complex.</text>
</comment>
<reference evidence="6" key="2">
    <citation type="submission" date="2020-09" db="EMBL/GenBank/DDBJ databases">
        <authorList>
            <person name="Sun Q."/>
            <person name="Kim S."/>
        </authorList>
    </citation>
    <scope>NUCLEOTIDE SEQUENCE</scope>
    <source>
        <strain evidence="6">KCTC 23732</strain>
    </source>
</reference>
<dbReference type="HAMAP" id="MF_01914">
    <property type="entry name" value="LPS_assembly_LptA"/>
    <property type="match status" value="1"/>
</dbReference>
<evidence type="ECO:0000256" key="3">
    <source>
        <dbReference type="ARBA" id="ARBA00022764"/>
    </source>
</evidence>
<dbReference type="Proteomes" id="UP000608345">
    <property type="component" value="Unassembled WGS sequence"/>
</dbReference>
<evidence type="ECO:0000313" key="6">
    <source>
        <dbReference type="EMBL" id="GGW87340.1"/>
    </source>
</evidence>
<feature type="domain" description="Organic solvent tolerance-like N-terminal" evidence="5">
    <location>
        <begin position="38"/>
        <end position="153"/>
    </location>
</feature>
<comment type="caution">
    <text evidence="6">The sequence shown here is derived from an EMBL/GenBank/DDBJ whole genome shotgun (WGS) entry which is preliminary data.</text>
</comment>
<feature type="signal peptide" evidence="4">
    <location>
        <begin position="1"/>
        <end position="21"/>
    </location>
</feature>
<keyword evidence="7" id="KW-1185">Reference proteome</keyword>
<dbReference type="GO" id="GO:0030288">
    <property type="term" value="C:outer membrane-bounded periplasmic space"/>
    <property type="evidence" value="ECO:0007669"/>
    <property type="project" value="TreeGrafter"/>
</dbReference>
<dbReference type="PANTHER" id="PTHR36504">
    <property type="entry name" value="LIPOPOLYSACCHARIDE EXPORT SYSTEM PROTEIN LPTA"/>
    <property type="match status" value="1"/>
</dbReference>
<dbReference type="GO" id="GO:0001530">
    <property type="term" value="F:lipopolysaccharide binding"/>
    <property type="evidence" value="ECO:0007669"/>
    <property type="project" value="InterPro"/>
</dbReference>
<comment type="similarity">
    <text evidence="4">Belongs to the LptA family.</text>
</comment>
<dbReference type="InterPro" id="IPR005653">
    <property type="entry name" value="OstA-like_N"/>
</dbReference>
<keyword evidence="1 4" id="KW-0813">Transport</keyword>
<dbReference type="AlphaFoldDB" id="A0A918JN60"/>
<evidence type="ECO:0000256" key="2">
    <source>
        <dbReference type="ARBA" id="ARBA00022729"/>
    </source>
</evidence>
<dbReference type="GO" id="GO:0017089">
    <property type="term" value="F:glycolipid transfer activity"/>
    <property type="evidence" value="ECO:0007669"/>
    <property type="project" value="TreeGrafter"/>
</dbReference>
<evidence type="ECO:0000313" key="7">
    <source>
        <dbReference type="Proteomes" id="UP000608345"/>
    </source>
</evidence>
<dbReference type="Pfam" id="PF03968">
    <property type="entry name" value="LptD_N"/>
    <property type="match status" value="1"/>
</dbReference>
<feature type="chain" id="PRO_5038203839" description="Lipopolysaccharide export system protein LptA" evidence="4">
    <location>
        <begin position="22"/>
        <end position="201"/>
    </location>
</feature>
<dbReference type="GO" id="GO:0043165">
    <property type="term" value="P:Gram-negative-bacterium-type cell outer membrane assembly"/>
    <property type="evidence" value="ECO:0007669"/>
    <property type="project" value="UniProtKB-UniRule"/>
</dbReference>
<keyword evidence="3 4" id="KW-0574">Periplasm</keyword>
<keyword evidence="2 4" id="KW-0732">Signal</keyword>
<evidence type="ECO:0000259" key="5">
    <source>
        <dbReference type="Pfam" id="PF03968"/>
    </source>
</evidence>
<comment type="function">
    <text evidence="4">Involved in the assembly of lipopolysaccharide (LPS). Required for the translocation of LPS from the inner membrane to the outer membrane.</text>
</comment>
<dbReference type="EMBL" id="BMYS01000010">
    <property type="protein sequence ID" value="GGW87340.1"/>
    <property type="molecule type" value="Genomic_DNA"/>
</dbReference>
<dbReference type="RefSeq" id="WP_189385029.1">
    <property type="nucleotide sequence ID" value="NZ_BAABFY010000014.1"/>
</dbReference>
<gene>
    <name evidence="4 6" type="primary">lptA</name>
    <name evidence="6" type="ORF">GCM10011450_16610</name>
</gene>
<sequence precursor="true">MKPLLIKLIFPLLIVNAPAVAQVTTPAANAQAEPETLVLSDTLNYDDKTKTSIFNGNVILTRGQMRLTSDTLKIQEDAQGFQHGTATVNSGKVHIFEERPETYETIRSEGDRAEYNGKDDTVKMIGHAIVNRYICGKLIDTVRGEVVIYNNRNNTYSAQGGPQAVEPGRVRSIVKPQSAADEATEACRKQYNNKPMPSTLN</sequence>
<dbReference type="GO" id="GO:0009279">
    <property type="term" value="C:cell outer membrane"/>
    <property type="evidence" value="ECO:0007669"/>
    <property type="project" value="TreeGrafter"/>
</dbReference>
<comment type="subcellular location">
    <subcellularLocation>
        <location evidence="4">Periplasm</location>
    </subcellularLocation>
</comment>
<dbReference type="NCBIfam" id="TIGR03002">
    <property type="entry name" value="outer_YhbN_LptA"/>
    <property type="match status" value="1"/>
</dbReference>
<organism evidence="6 7">
    <name type="scientific">Advenella faeciporci</name>
    <dbReference type="NCBI Taxonomy" id="797535"/>
    <lineage>
        <taxon>Bacteria</taxon>
        <taxon>Pseudomonadati</taxon>
        <taxon>Pseudomonadota</taxon>
        <taxon>Betaproteobacteria</taxon>
        <taxon>Burkholderiales</taxon>
        <taxon>Alcaligenaceae</taxon>
    </lineage>
</organism>
<proteinExistence type="inferred from homology"/>
<dbReference type="PANTHER" id="PTHR36504:SF1">
    <property type="entry name" value="LIPOPOLYSACCHARIDE EXPORT SYSTEM PROTEIN LPTA"/>
    <property type="match status" value="1"/>
</dbReference>
<dbReference type="InterPro" id="IPR052037">
    <property type="entry name" value="LPS_export_LptA"/>
</dbReference>
<evidence type="ECO:0000256" key="4">
    <source>
        <dbReference type="HAMAP-Rule" id="MF_01914"/>
    </source>
</evidence>
<reference evidence="6" key="1">
    <citation type="journal article" date="2014" name="Int. J. Syst. Evol. Microbiol.">
        <title>Complete genome sequence of Corynebacterium casei LMG S-19264T (=DSM 44701T), isolated from a smear-ripened cheese.</title>
        <authorList>
            <consortium name="US DOE Joint Genome Institute (JGI-PGF)"/>
            <person name="Walter F."/>
            <person name="Albersmeier A."/>
            <person name="Kalinowski J."/>
            <person name="Ruckert C."/>
        </authorList>
    </citation>
    <scope>NUCLEOTIDE SEQUENCE</scope>
    <source>
        <strain evidence="6">KCTC 23732</strain>
    </source>
</reference>
<evidence type="ECO:0000256" key="1">
    <source>
        <dbReference type="ARBA" id="ARBA00022448"/>
    </source>
</evidence>
<name>A0A918JN60_9BURK</name>
<dbReference type="InterPro" id="IPR014340">
    <property type="entry name" value="LptA"/>
</dbReference>
<dbReference type="GO" id="GO:0015920">
    <property type="term" value="P:lipopolysaccharide transport"/>
    <property type="evidence" value="ECO:0007669"/>
    <property type="project" value="UniProtKB-UniRule"/>
</dbReference>
<dbReference type="Gene3D" id="2.60.450.10">
    <property type="entry name" value="Lipopolysaccharide (LPS) transport protein A like domain"/>
    <property type="match status" value="1"/>
</dbReference>
<accession>A0A918JN60</accession>